<keyword evidence="2" id="KW-0696">RNA-directed RNA polymerase</keyword>
<dbReference type="InterPro" id="IPR003323">
    <property type="entry name" value="OTU_dom"/>
</dbReference>
<accession>A0A6M6R1S5</accession>
<dbReference type="CDD" id="cd23245">
    <property type="entry name" value="Betaflexiviridae_RdRp"/>
    <property type="match status" value="1"/>
</dbReference>
<dbReference type="EMBL" id="MN814317">
    <property type="protein sequence ID" value="QJZ28433.1"/>
    <property type="molecule type" value="Genomic_RNA"/>
</dbReference>
<evidence type="ECO:0000256" key="8">
    <source>
        <dbReference type="ARBA" id="ARBA00022840"/>
    </source>
</evidence>
<dbReference type="InterPro" id="IPR008041">
    <property type="entry name" value="Peptidase_C23"/>
</dbReference>
<evidence type="ECO:0000259" key="13">
    <source>
        <dbReference type="PROSITE" id="PS50802"/>
    </source>
</evidence>
<feature type="compositionally biased region" description="Basic and acidic residues" evidence="11">
    <location>
        <begin position="921"/>
        <end position="934"/>
    </location>
</feature>
<evidence type="ECO:0000256" key="10">
    <source>
        <dbReference type="ARBA" id="ARBA00047984"/>
    </source>
</evidence>
<dbReference type="GO" id="GO:0003723">
    <property type="term" value="F:RNA binding"/>
    <property type="evidence" value="ECO:0007669"/>
    <property type="project" value="InterPro"/>
</dbReference>
<dbReference type="InterPro" id="IPR007094">
    <property type="entry name" value="RNA-dir_pol_PSvirus"/>
</dbReference>
<dbReference type="InterPro" id="IPR002588">
    <property type="entry name" value="Alphavirus-like_MT_dom"/>
</dbReference>
<comment type="catalytic activity">
    <reaction evidence="10">
        <text>ATP + H2O = ADP + phosphate + H(+)</text>
        <dbReference type="Rhea" id="RHEA:13065"/>
        <dbReference type="ChEBI" id="CHEBI:15377"/>
        <dbReference type="ChEBI" id="CHEBI:15378"/>
        <dbReference type="ChEBI" id="CHEBI:30616"/>
        <dbReference type="ChEBI" id="CHEBI:43474"/>
        <dbReference type="ChEBI" id="CHEBI:456216"/>
        <dbReference type="EC" id="3.6.4.13"/>
    </reaction>
</comment>
<keyword evidence="4" id="KW-0548">Nucleotidyltransferase</keyword>
<comment type="similarity">
    <text evidence="1">Belongs to the potexviruses/carlaviruses RNA replication protein family.</text>
</comment>
<feature type="domain" description="OTU" evidence="13">
    <location>
        <begin position="986"/>
        <end position="1095"/>
    </location>
</feature>
<evidence type="ECO:0000313" key="17">
    <source>
        <dbReference type="EMBL" id="QJZ28433.1"/>
    </source>
</evidence>
<reference evidence="17" key="1">
    <citation type="submission" date="2019-12" db="EMBL/GenBank/DDBJ databases">
        <title>Virome of riverside phytocommunity ecosystem of an ancient canal.</title>
        <authorList>
            <person name="Yang S."/>
            <person name="Shan T."/>
            <person name="Wang Y."/>
            <person name="Yang J."/>
            <person name="Chen X."/>
            <person name="Xiao Y."/>
            <person name="You Z."/>
            <person name="He Y."/>
            <person name="Zhao M."/>
            <person name="Lu J."/>
            <person name="Yang Z."/>
            <person name="Dai Z."/>
            <person name="Liu Q."/>
            <person name="Yao Y."/>
            <person name="Lu X."/>
            <person name="Li H."/>
            <person name="Zhou R."/>
            <person name="Li W."/>
            <person name="Zhou C."/>
            <person name="Wang X."/>
            <person name="Shen Q."/>
            <person name="Xu H."/>
            <person name="Deng X."/>
            <person name="Delwart E."/>
            <person name="Zhang W."/>
        </authorList>
    </citation>
    <scope>NUCLEOTIDE SEQUENCE</scope>
    <source>
        <strain evidence="17">Pt058-lat-1-NW</strain>
    </source>
</reference>
<dbReference type="InterPro" id="IPR037151">
    <property type="entry name" value="AlkB-like_sf"/>
</dbReference>
<evidence type="ECO:0000256" key="1">
    <source>
        <dbReference type="ARBA" id="ARBA00008513"/>
    </source>
</evidence>
<dbReference type="PROSITE" id="PS51743">
    <property type="entry name" value="ALPHAVIRUS_MT"/>
    <property type="match status" value="1"/>
</dbReference>
<proteinExistence type="inferred from homology"/>
<feature type="domain" description="Peptidase C23" evidence="14">
    <location>
        <begin position="1094"/>
        <end position="1184"/>
    </location>
</feature>
<dbReference type="InterPro" id="IPR027351">
    <property type="entry name" value="(+)RNA_virus_helicase_core_dom"/>
</dbReference>
<dbReference type="Pfam" id="PF01660">
    <property type="entry name" value="Vmethyltransf"/>
    <property type="match status" value="1"/>
</dbReference>
<keyword evidence="3" id="KW-0808">Transferase</keyword>
<dbReference type="PROSITE" id="PS50802">
    <property type="entry name" value="OTU"/>
    <property type="match status" value="1"/>
</dbReference>
<dbReference type="SUPFAM" id="SSF56672">
    <property type="entry name" value="DNA/RNA polymerases"/>
    <property type="match status" value="1"/>
</dbReference>
<evidence type="ECO:0000256" key="5">
    <source>
        <dbReference type="ARBA" id="ARBA00022741"/>
    </source>
</evidence>
<dbReference type="GO" id="GO:0008174">
    <property type="term" value="F:mRNA methyltransferase activity"/>
    <property type="evidence" value="ECO:0007669"/>
    <property type="project" value="UniProtKB-UniRule"/>
</dbReference>
<dbReference type="GO" id="GO:0005524">
    <property type="term" value="F:ATP binding"/>
    <property type="evidence" value="ECO:0007669"/>
    <property type="project" value="UniProtKB-KW"/>
</dbReference>
<dbReference type="PROSITE" id="PS51492">
    <property type="entry name" value="PEPTIDASE_C23"/>
    <property type="match status" value="1"/>
</dbReference>
<feature type="compositionally biased region" description="Polar residues" evidence="11">
    <location>
        <begin position="902"/>
        <end position="920"/>
    </location>
</feature>
<feature type="domain" description="(+)RNA virus helicase C-terminal" evidence="15">
    <location>
        <begin position="1245"/>
        <end position="1580"/>
    </location>
</feature>
<dbReference type="CDD" id="cd22792">
    <property type="entry name" value="OTU_RDRP-like"/>
    <property type="match status" value="1"/>
</dbReference>
<feature type="compositionally biased region" description="Acidic residues" evidence="11">
    <location>
        <begin position="935"/>
        <end position="944"/>
    </location>
</feature>
<keyword evidence="5" id="KW-0547">Nucleotide-binding</keyword>
<dbReference type="GO" id="GO:0003724">
    <property type="term" value="F:RNA helicase activity"/>
    <property type="evidence" value="ECO:0007669"/>
    <property type="project" value="UniProtKB-EC"/>
</dbReference>
<evidence type="ECO:0000256" key="9">
    <source>
        <dbReference type="ARBA" id="ARBA00022953"/>
    </source>
</evidence>
<dbReference type="GO" id="GO:0003968">
    <property type="term" value="F:RNA-directed RNA polymerase activity"/>
    <property type="evidence" value="ECO:0007669"/>
    <property type="project" value="UniProtKB-KW"/>
</dbReference>
<dbReference type="PROSITE" id="PS50507">
    <property type="entry name" value="RDRP_SSRNA_POS"/>
    <property type="match status" value="1"/>
</dbReference>
<dbReference type="SUPFAM" id="SSF52540">
    <property type="entry name" value="P-loop containing nucleoside triphosphate hydrolases"/>
    <property type="match status" value="1"/>
</dbReference>
<dbReference type="GO" id="GO:0016556">
    <property type="term" value="P:mRNA modification"/>
    <property type="evidence" value="ECO:0007669"/>
    <property type="project" value="InterPro"/>
</dbReference>
<evidence type="ECO:0000256" key="3">
    <source>
        <dbReference type="ARBA" id="ARBA00022679"/>
    </source>
</evidence>
<dbReference type="PROSITE" id="PS51657">
    <property type="entry name" value="PSRV_HELICASE"/>
    <property type="match status" value="1"/>
</dbReference>
<dbReference type="Gene3D" id="2.60.120.590">
    <property type="entry name" value="Alpha-ketoglutarate-dependent dioxygenase AlkB-like"/>
    <property type="match status" value="1"/>
</dbReference>
<keyword evidence="7" id="KW-0347">Helicase</keyword>
<evidence type="ECO:0000259" key="14">
    <source>
        <dbReference type="PROSITE" id="PS51492"/>
    </source>
</evidence>
<keyword evidence="8" id="KW-0067">ATP-binding</keyword>
<feature type="domain" description="Alphavirus-like MT" evidence="16">
    <location>
        <begin position="63"/>
        <end position="254"/>
    </location>
</feature>
<keyword evidence="9" id="KW-0693">Viral RNA replication</keyword>
<evidence type="ECO:0000256" key="11">
    <source>
        <dbReference type="SAM" id="MobiDB-lite"/>
    </source>
</evidence>
<dbReference type="GO" id="GO:0006396">
    <property type="term" value="P:RNA processing"/>
    <property type="evidence" value="ECO:0007669"/>
    <property type="project" value="InterPro"/>
</dbReference>
<dbReference type="GO" id="GO:0006351">
    <property type="term" value="P:DNA-templated transcription"/>
    <property type="evidence" value="ECO:0007669"/>
    <property type="project" value="InterPro"/>
</dbReference>
<keyword evidence="6" id="KW-0378">Hydrolase</keyword>
<dbReference type="InterPro" id="IPR043502">
    <property type="entry name" value="DNA/RNA_pol_sf"/>
</dbReference>
<feature type="compositionally biased region" description="Basic and acidic residues" evidence="11">
    <location>
        <begin position="886"/>
        <end position="900"/>
    </location>
</feature>
<dbReference type="SUPFAM" id="SSF51197">
    <property type="entry name" value="Clavaminate synthase-like"/>
    <property type="match status" value="1"/>
</dbReference>
<evidence type="ECO:0000256" key="4">
    <source>
        <dbReference type="ARBA" id="ARBA00022695"/>
    </source>
</evidence>
<dbReference type="GO" id="GO:0039694">
    <property type="term" value="P:viral RNA genome replication"/>
    <property type="evidence" value="ECO:0007669"/>
    <property type="project" value="InterPro"/>
</dbReference>
<dbReference type="InterPro" id="IPR027417">
    <property type="entry name" value="P-loop_NTPase"/>
</dbReference>
<evidence type="ECO:0000259" key="12">
    <source>
        <dbReference type="PROSITE" id="PS50507"/>
    </source>
</evidence>
<sequence length="2094" mass="237550">MSLTYRSPLEENVGAYDSSVQAAIASTSANYYKEAEVNNFQFFNYYLRPVAKRHLIEAGIYLSPYSAVPHSHAACKTLENHLLYNVLPPLVDNRFHFVGIKQSKLEFLKLRNSRLSAISKINRFVTSADKARYGSDFVKKVSKPHAGFKRHEFQMGTPTLRDLLPSLKEREAKYLFLHDEIHYWDPKQLITFLEVIKPEVVYATLVYPPEILSGATTSLHKWCYTFKIVGKDLLFYPDGVLSEGYQQKIKNGYLLKARKIVLPNGDVYMVDLIHSKFAHHLISITRGELLSTDIRSFGPFEATACNGLEPLVRNMSNCFPVPFSVVSRTYLYLSTLRKPDIQSSMAKLRQLVDEPTGIEMKFVKDFAALVISTSDIQTMICPQRVKSFFGRWCKQLPKFIAARLDVVKTVSLDDFVTFMAPYSFDVQLETVDFNYDSFFPLYDVAEADFGVALPELIDDTFTMGKIATLCDRATNPYTGRHDRAIVEKRETLLKIKETSLKRLVINLIIRNCFSNGIYQISASRTTIYVFHLFESCSNLLIPLKEVFRKLNNKQWVSEAIQIAISHMSRKVRISWFWDKLLWFLTDTRLDVRYIDSKPEGKAMPSSFILPFAKVVSDIIGSKTKHNLSKRGCPPQFRYCRAKLGECERCRGAEGINATEAKEKENKKPAPHAHGAGGAGNHEESEIPEVPVDNGGTDGPPVVKEQEIPEFEEVAELPPLLCSCGLRISVCTMRLPSGHNFKAPDQLRKRKAGWYSVGEIPYSYNGGKHVSLGWPDWIKDWMFCNGIDANYYNCCLYQIYEKGGTIGFHQDNESIFEVGSSVHTCNLDGYASFGIMCNKQATDYDLKPGTHFTMPDNFQLTHRHALLNCSAGRTSLTFRRMKVVESEHDKNHTREFMHDEVDQGSSNGNAPGNEEPPTSGSESHDESAGKGHSESNDETPEVPEPTEEKSEGGPSSRMGNEFLHEINLELGHLRIRASPATLNRDSFIQHSVAGDGNCFWYSLEKATALQWHSVKEIANRCTFTQAEMQSRKERQFEEGAFAEDEAIICAASTLKKNIIIYVEEQKAIYEYTGINGEIDSVYLLLRDEHFEYIEPKNSCLLHAIAHALNRQFHEVLTVVERVLGSCLSGEAWVGQGVDLADLEFYFGLFDIRACVISGSSAATYNEDGRVNANFLLGDGHIAYSSKNPSVNIKILKGEQTGLSVSKTSVVELNAKGTLLNYRAELARARVLADSLEAGSTGITSSRLFNQCPNLGTQIHADRGFSDTQVCCILGTFGAGKSSLFTEFTKKNPGKGVFYVSPRKALAQEHESKCLSFGKIKTEAFGRESRRNGSKERQGVAKHWRTLTFETFLKQVHMVKPGMALIIDEIQLYPPGYLDLVCLLLAEGVHIYIGGDPCQSDYDNERDRAWLSTMKSDVEQLLDGQSYKFNVLSHRFKNDNFRGRLPCELVEQEVAGLQVEEHLLYTGCEELVQIMDEFSKVFLVSSFEEKKIIETHFQMNEQRKVYTFGESTGLNFKEGTIIITNVSAATSEKRWLTALSRFSGNICFVNLLGTDWNGLFGLYKHRALGRFLSKRAQLNDLLDHLPGQPQFQQGFSALIGKDAGKREDKLIGDPWLKCMIDLGQTEDVEEVEILEEVMQEEWFKTHLPQAELEGVRARWVHKIMLKEAREVRMGDIVSEQFTDDYPKELGTNLTNAAERFETIYPRHRASDTVTFIMAVKKRLRFSRPAVERAKLQEAKLYGKFLLNEFLKKVPLKQAHNSAMMERAKFDFEEKKTSKSAATIENHAGRSCRDWLIDIGLIFSKSQLCTKFDNRFRVAKAAQSIVCFQHAVLCRFAPYMRYIEAKLHEVLPSRFYIHSGKGLDELNEWVIKGKFEGICTESDYEAFDASQDQYIVAFELALMEYLGLPRDLIEDYAFIKCHLGSKLGNFAIMRFSGEASTFLFNTMANMLFTFLRYNIKDSAHICFAGDDMCASERLCIKKEHEGFLNKLKLKAKVFFVDKPTFCGWHLCPDGIYKKPQLVLERMCIAKEKNNLANCLDNYAIEVSYAYKLGERAVNRMDEEELEAAYNCVRIIIKNKKLLKSDILGFYSNIEKQI</sequence>
<evidence type="ECO:0000259" key="16">
    <source>
        <dbReference type="PROSITE" id="PS51743"/>
    </source>
</evidence>
<dbReference type="InterPro" id="IPR001788">
    <property type="entry name" value="RNA-dep_RNA_pol_alsuvir"/>
</dbReference>
<dbReference type="Pfam" id="PF00978">
    <property type="entry name" value="RdRP_2"/>
    <property type="match status" value="1"/>
</dbReference>
<feature type="region of interest" description="Disordered" evidence="11">
    <location>
        <begin position="660"/>
        <end position="702"/>
    </location>
</feature>
<protein>
    <submittedName>
        <fullName evidence="17">Uncharacterized protein</fullName>
    </submittedName>
</protein>
<dbReference type="Pfam" id="PF01443">
    <property type="entry name" value="Viral_helicase1"/>
    <property type="match status" value="1"/>
</dbReference>
<dbReference type="Pfam" id="PF05379">
    <property type="entry name" value="Peptidase_C23"/>
    <property type="match status" value="1"/>
</dbReference>
<evidence type="ECO:0000259" key="15">
    <source>
        <dbReference type="PROSITE" id="PS51657"/>
    </source>
</evidence>
<evidence type="ECO:0000256" key="7">
    <source>
        <dbReference type="ARBA" id="ARBA00022806"/>
    </source>
</evidence>
<evidence type="ECO:0000256" key="2">
    <source>
        <dbReference type="ARBA" id="ARBA00022484"/>
    </source>
</evidence>
<feature type="domain" description="RdRp catalytic" evidence="12">
    <location>
        <begin position="1874"/>
        <end position="1981"/>
    </location>
</feature>
<name>A0A6M6R1S5_9VIRU</name>
<dbReference type="GO" id="GO:0016817">
    <property type="term" value="F:hydrolase activity, acting on acid anhydrides"/>
    <property type="evidence" value="ECO:0007669"/>
    <property type="project" value="InterPro"/>
</dbReference>
<organism evidence="17">
    <name type="scientific">Chrysanthemum indicum carlavirus</name>
    <dbReference type="NCBI Taxonomy" id="2738902"/>
    <lineage>
        <taxon>Viruses</taxon>
        <taxon>Riboviria</taxon>
        <taxon>Orthornavirae</taxon>
        <taxon>Kitrinoviricota</taxon>
        <taxon>Alsuviricetes</taxon>
        <taxon>Tymovirales</taxon>
        <taxon>Betaflexiviridae</taxon>
        <taxon>Quinvirinae</taxon>
        <taxon>Carlavirus</taxon>
    </lineage>
</organism>
<evidence type="ECO:0000256" key="6">
    <source>
        <dbReference type="ARBA" id="ARBA00022801"/>
    </source>
</evidence>
<feature type="region of interest" description="Disordered" evidence="11">
    <location>
        <begin position="886"/>
        <end position="958"/>
    </location>
</feature>